<feature type="domain" description="Peptidase S9A N-terminal" evidence="7">
    <location>
        <begin position="13"/>
        <end position="352"/>
    </location>
</feature>
<comment type="catalytic activity">
    <reaction evidence="1">
        <text>Hydrolysis of Pro-|-Xaa &gt;&gt; Ala-|-Xaa in oligopeptides.</text>
        <dbReference type="EC" id="3.4.21.26"/>
    </reaction>
</comment>
<name>A0ABU3L3N1_9FLAO</name>
<reference evidence="8 9" key="1">
    <citation type="submission" date="2023-09" db="EMBL/GenBank/DDBJ databases">
        <title>Novel taxa isolated from Blanes Bay.</title>
        <authorList>
            <person name="Rey-Velasco X."/>
            <person name="Lucena T."/>
        </authorList>
    </citation>
    <scope>NUCLEOTIDE SEQUENCE [LARGE SCALE GENOMIC DNA]</scope>
    <source>
        <strain evidence="8 9">S334</strain>
    </source>
</reference>
<keyword evidence="5" id="KW-0720">Serine protease</keyword>
<comment type="caution">
    <text evidence="8">The sequence shown here is derived from an EMBL/GenBank/DDBJ whole genome shotgun (WGS) entry which is preliminary data.</text>
</comment>
<dbReference type="Gene3D" id="2.130.10.120">
    <property type="entry name" value="Prolyl oligopeptidase, N-terminal domain"/>
    <property type="match status" value="1"/>
</dbReference>
<dbReference type="Proteomes" id="UP001250656">
    <property type="component" value="Unassembled WGS sequence"/>
</dbReference>
<evidence type="ECO:0000256" key="3">
    <source>
        <dbReference type="ARBA" id="ARBA00022670"/>
    </source>
</evidence>
<keyword evidence="3" id="KW-0645">Protease</keyword>
<dbReference type="EC" id="3.4.21.26" evidence="2"/>
<keyword evidence="4" id="KW-0378">Hydrolase</keyword>
<evidence type="ECO:0000259" key="6">
    <source>
        <dbReference type="Pfam" id="PF00326"/>
    </source>
</evidence>
<dbReference type="PANTHER" id="PTHR42881">
    <property type="entry name" value="PROLYL ENDOPEPTIDASE"/>
    <property type="match status" value="1"/>
</dbReference>
<dbReference type="PANTHER" id="PTHR42881:SF2">
    <property type="entry name" value="PROLYL ENDOPEPTIDASE"/>
    <property type="match status" value="1"/>
</dbReference>
<evidence type="ECO:0000259" key="7">
    <source>
        <dbReference type="Pfam" id="PF02897"/>
    </source>
</evidence>
<evidence type="ECO:0000256" key="4">
    <source>
        <dbReference type="ARBA" id="ARBA00022801"/>
    </source>
</evidence>
<sequence length="683" mass="76161">MLPYEMAIMSDGNRTYQDHFRNMETMSDSLLSDWVQAQSRQTKKDLWSLPEKSKWTSILEDIGNRYESAPYMFRNSEDGSAFYLKYAIDGDVTSLYSYDRKDGTEKLLISTDSLGRKNGTSYYISYYLPSWDGRYLGVEFNDYSGLTGLLLLLDAETGELLHQPFTNSSPSGFGGISWLPDSSGFLYTRFPVIDSDVDGYKQNAESYLYLIGSEGLGVPVLSSELVDADDPKAYPSIIATSSHESHPIGLMMTSDDYWDAYIADWETLKAGTPEWRPLYRKSDKVLSSNFKQVEGTFYFISGTSKSFNLSKEDLTKRGWNPKLVRESPEGETISDFAVNSNGLYFSTLKNGVKAKLYHLKEPGNPVELKMPQESGEIHLEILSPKADILWAYSAGWVSDLKRYRLEPDGSFALDNFGAKNVYTEFDDLRVTETEYMSKDGVMVPISIITNPEYRGARPTIMTTYGAFGEKISPSFSPLYLPWVANGGTLVYPHIRGGGEKGVDWYEAGKKATKSNSWKDIIAAAEFLIKKDYASADGIVLMSPSGGGVAGGMAINGAPELFSGFIGEMPILNPSRLEQGNFSNNYHLEFGSAQDSTERSDLYAMDPLLNLDLDTKLPNALIISAGNDDRVDGFQMFKYLATLQKFDAAESAYLYNDPYAGHSEIADIYNVYGMVFGFAEHITK</sequence>
<dbReference type="RefSeq" id="WP_314013623.1">
    <property type="nucleotide sequence ID" value="NZ_JAVTTP010000001.1"/>
</dbReference>
<gene>
    <name evidence="8" type="ORF">RQM65_06710</name>
</gene>
<dbReference type="Pfam" id="PF00326">
    <property type="entry name" value="Peptidase_S9"/>
    <property type="match status" value="1"/>
</dbReference>
<feature type="domain" description="Peptidase S9 prolyl oligopeptidase catalytic" evidence="6">
    <location>
        <begin position="474"/>
        <end position="664"/>
    </location>
</feature>
<dbReference type="PRINTS" id="PR00862">
    <property type="entry name" value="PROLIGOPTASE"/>
</dbReference>
<dbReference type="InterPro" id="IPR051167">
    <property type="entry name" value="Prolyl_oligopep/macrocyclase"/>
</dbReference>
<dbReference type="InterPro" id="IPR029058">
    <property type="entry name" value="AB_hydrolase_fold"/>
</dbReference>
<dbReference type="SUPFAM" id="SSF50993">
    <property type="entry name" value="Peptidase/esterase 'gauge' domain"/>
    <property type="match status" value="1"/>
</dbReference>
<dbReference type="Gene3D" id="3.40.50.1820">
    <property type="entry name" value="alpha/beta hydrolase"/>
    <property type="match status" value="1"/>
</dbReference>
<dbReference type="InterPro" id="IPR001375">
    <property type="entry name" value="Peptidase_S9_cat"/>
</dbReference>
<evidence type="ECO:0000313" key="8">
    <source>
        <dbReference type="EMBL" id="MDT7828349.1"/>
    </source>
</evidence>
<proteinExistence type="predicted"/>
<keyword evidence="9" id="KW-1185">Reference proteome</keyword>
<dbReference type="InterPro" id="IPR023302">
    <property type="entry name" value="Pept_S9A_N"/>
</dbReference>
<dbReference type="SUPFAM" id="SSF53474">
    <property type="entry name" value="alpha/beta-Hydrolases"/>
    <property type="match status" value="1"/>
</dbReference>
<dbReference type="EMBL" id="JAVTTP010000001">
    <property type="protein sequence ID" value="MDT7828349.1"/>
    <property type="molecule type" value="Genomic_DNA"/>
</dbReference>
<protein>
    <recommendedName>
        <fullName evidence="2">prolyl oligopeptidase</fullName>
        <ecNumber evidence="2">3.4.21.26</ecNumber>
    </recommendedName>
</protein>
<dbReference type="Pfam" id="PF02897">
    <property type="entry name" value="Peptidase_S9_N"/>
    <property type="match status" value="1"/>
</dbReference>
<evidence type="ECO:0000256" key="5">
    <source>
        <dbReference type="ARBA" id="ARBA00022825"/>
    </source>
</evidence>
<evidence type="ECO:0000256" key="1">
    <source>
        <dbReference type="ARBA" id="ARBA00001070"/>
    </source>
</evidence>
<organism evidence="8 9">
    <name type="scientific">Pricia mediterranea</name>
    <dbReference type="NCBI Taxonomy" id="3076079"/>
    <lineage>
        <taxon>Bacteria</taxon>
        <taxon>Pseudomonadati</taxon>
        <taxon>Bacteroidota</taxon>
        <taxon>Flavobacteriia</taxon>
        <taxon>Flavobacteriales</taxon>
        <taxon>Flavobacteriaceae</taxon>
        <taxon>Pricia</taxon>
    </lineage>
</organism>
<evidence type="ECO:0000256" key="2">
    <source>
        <dbReference type="ARBA" id="ARBA00011897"/>
    </source>
</evidence>
<evidence type="ECO:0000313" key="9">
    <source>
        <dbReference type="Proteomes" id="UP001250656"/>
    </source>
</evidence>
<accession>A0ABU3L3N1</accession>
<dbReference type="InterPro" id="IPR002470">
    <property type="entry name" value="Peptidase_S9A"/>
</dbReference>